<dbReference type="SMART" id="SM01203">
    <property type="entry name" value="DUF3585"/>
    <property type="match status" value="1"/>
</dbReference>
<dbReference type="PANTHER" id="PTHR23167">
    <property type="entry name" value="CALPONIN HOMOLOGY DOMAIN-CONTAINING PROTEIN DDB_G0272472-RELATED"/>
    <property type="match status" value="1"/>
</dbReference>
<dbReference type="InterPro" id="IPR050540">
    <property type="entry name" value="F-actin_Monoox_Mical"/>
</dbReference>
<evidence type="ECO:0000256" key="1">
    <source>
        <dbReference type="SAM" id="Coils"/>
    </source>
</evidence>
<feature type="coiled-coil region" evidence="1">
    <location>
        <begin position="635"/>
        <end position="687"/>
    </location>
</feature>
<dbReference type="PANTHER" id="PTHR23167:SF39">
    <property type="entry name" value="[F-ACTIN]-MONOOXYGENASE MICAL2"/>
    <property type="match status" value="1"/>
</dbReference>
<accession>A0ABQ7SU63</accession>
<feature type="region of interest" description="Disordered" evidence="2">
    <location>
        <begin position="276"/>
        <end position="308"/>
    </location>
</feature>
<evidence type="ECO:0000259" key="3">
    <source>
        <dbReference type="PROSITE" id="PS51848"/>
    </source>
</evidence>
<evidence type="ECO:0000313" key="4">
    <source>
        <dbReference type="EMBL" id="KAH0620878.1"/>
    </source>
</evidence>
<gene>
    <name evidence="4" type="ORF">JD844_021744</name>
</gene>
<feature type="compositionally biased region" description="Polar residues" evidence="2">
    <location>
        <begin position="276"/>
        <end position="285"/>
    </location>
</feature>
<dbReference type="Proteomes" id="UP000826234">
    <property type="component" value="Unassembled WGS sequence"/>
</dbReference>
<organism evidence="4 5">
    <name type="scientific">Phrynosoma platyrhinos</name>
    <name type="common">Desert horned lizard</name>
    <dbReference type="NCBI Taxonomy" id="52577"/>
    <lineage>
        <taxon>Eukaryota</taxon>
        <taxon>Metazoa</taxon>
        <taxon>Chordata</taxon>
        <taxon>Craniata</taxon>
        <taxon>Vertebrata</taxon>
        <taxon>Euteleostomi</taxon>
        <taxon>Lepidosauria</taxon>
        <taxon>Squamata</taxon>
        <taxon>Bifurcata</taxon>
        <taxon>Unidentata</taxon>
        <taxon>Episquamata</taxon>
        <taxon>Toxicofera</taxon>
        <taxon>Iguania</taxon>
        <taxon>Phrynosomatidae</taxon>
        <taxon>Phrynosomatinae</taxon>
        <taxon>Phrynosoma</taxon>
    </lineage>
</organism>
<evidence type="ECO:0000313" key="5">
    <source>
        <dbReference type="Proteomes" id="UP000826234"/>
    </source>
</evidence>
<keyword evidence="1" id="KW-0175">Coiled coil</keyword>
<protein>
    <recommendedName>
        <fullName evidence="3">BMERB domain-containing protein</fullName>
    </recommendedName>
</protein>
<reference evidence="4 5" key="1">
    <citation type="journal article" date="2022" name="Gigascience">
        <title>A chromosome-level genome assembly and annotation of the desert horned lizard, Phrynosoma platyrhinos, provides insight into chromosomal rearrangements among reptiles.</title>
        <authorList>
            <person name="Koochekian N."/>
            <person name="Ascanio A."/>
            <person name="Farleigh K."/>
            <person name="Card D.C."/>
            <person name="Schield D.R."/>
            <person name="Castoe T.A."/>
            <person name="Jezkova T."/>
        </authorList>
    </citation>
    <scope>NUCLEOTIDE SEQUENCE [LARGE SCALE GENOMIC DNA]</scope>
    <source>
        <strain evidence="4">NK-2021</strain>
    </source>
</reference>
<feature type="domain" description="BMERB" evidence="3">
    <location>
        <begin position="654"/>
        <end position="767"/>
    </location>
</feature>
<dbReference type="Pfam" id="PF12130">
    <property type="entry name" value="bMERB_dom"/>
    <property type="match status" value="1"/>
</dbReference>
<sequence>MIHFGWKDCYTCPKDVPVFPKKSRNFPGFDFKGRCPSVSSEWALVRVIPEEEMTEHNLLAVRVMVNSDGSSSEVESDFCGYSSEFNEELLPELRRPLLSNTDLEKEKEFNSKAANALQRAYSLRDSSTSKRYQNWRKKMQSTFPLLNNKKNGSSSKDISISLQNSTQDDFSDTELTSLNEIPETARGHFEPHNPAFQIKRNITDTLGEIPSYVPHYSLYNCSEGYALAHSKSFSQVDQISTLCSLPKLGVKDFSTEDQHSGNQIVNSEQLTSELFTKNSDTSSVNPDEGDKTSQSSKEQQDRHLNKAKNKIMRRLTLSMEQQAKLQAMNDAGTRAEQQADGFPEEKNTDFHRDENIPKQSCCRRSLKFSGNHLPAFSLENKLPKNVDNSPKEHMAIQPKSPLRLIANVIKKSIFEPLISSPETLKKGQDTYAKVSLENTFFNFPHTLLDSVSLRNGKNHGESDAPKEGLSILNSAEKGHGFRGSDMFNSPCSTKEAYSPGASSVYNIQTSPLNNLHENKHYSYINVEDVPTLLERFTLKENLWASAKDDWNAHNQKNIMYSSLKQRNKSVDAFSHNPVQRNNMWNLFSNFRNKLEDRVKLPSSMPAVSPCTIFDVDEVLNNSSKGEKMGSEYLPVKRSLRRNRKLEKETKQLVKQEELKRLHKAQAIQRLLEEVEEKQRALEVYGVQIERELRGEADSSTQDETQLLHEWFELVLEKNKLMRYESELLLMWFPNQESRKDVGSLVKPKTNIQMQKLFSLVNCLFTLA</sequence>
<keyword evidence="5" id="KW-1185">Reference proteome</keyword>
<name>A0ABQ7SU63_PHRPL</name>
<dbReference type="PROSITE" id="PS51848">
    <property type="entry name" value="BMERB"/>
    <property type="match status" value="1"/>
</dbReference>
<dbReference type="EMBL" id="JAIPUX010003289">
    <property type="protein sequence ID" value="KAH0620878.1"/>
    <property type="molecule type" value="Genomic_DNA"/>
</dbReference>
<evidence type="ECO:0000256" key="2">
    <source>
        <dbReference type="SAM" id="MobiDB-lite"/>
    </source>
</evidence>
<dbReference type="InterPro" id="IPR022735">
    <property type="entry name" value="bMERB_dom"/>
</dbReference>
<proteinExistence type="predicted"/>
<comment type="caution">
    <text evidence="4">The sequence shown here is derived from an EMBL/GenBank/DDBJ whole genome shotgun (WGS) entry which is preliminary data.</text>
</comment>